<comment type="caution">
    <text evidence="1">The sequence shown here is derived from an EMBL/GenBank/DDBJ whole genome shotgun (WGS) entry which is preliminary data.</text>
</comment>
<proteinExistence type="predicted"/>
<reference evidence="2" key="1">
    <citation type="journal article" date="2019" name="Int. J. Syst. Evol. Microbiol.">
        <title>The Global Catalogue of Microorganisms (GCM) 10K type strain sequencing project: providing services to taxonomists for standard genome sequencing and annotation.</title>
        <authorList>
            <consortium name="The Broad Institute Genomics Platform"/>
            <consortium name="The Broad Institute Genome Sequencing Center for Infectious Disease"/>
            <person name="Wu L."/>
            <person name="Ma J."/>
        </authorList>
    </citation>
    <scope>NUCLEOTIDE SEQUENCE [LARGE SCALE GENOMIC DNA]</scope>
    <source>
        <strain evidence="2">KCTC 42498</strain>
    </source>
</reference>
<dbReference type="EMBL" id="JBHULU010000015">
    <property type="protein sequence ID" value="MFD2514357.1"/>
    <property type="molecule type" value="Genomic_DNA"/>
</dbReference>
<protein>
    <recommendedName>
        <fullName evidence="3">Lipoprotein</fullName>
    </recommendedName>
</protein>
<evidence type="ECO:0008006" key="3">
    <source>
        <dbReference type="Google" id="ProtNLM"/>
    </source>
</evidence>
<evidence type="ECO:0000313" key="1">
    <source>
        <dbReference type="EMBL" id="MFD2514357.1"/>
    </source>
</evidence>
<keyword evidence="2" id="KW-1185">Reference proteome</keyword>
<evidence type="ECO:0000313" key="2">
    <source>
        <dbReference type="Proteomes" id="UP001597544"/>
    </source>
</evidence>
<sequence length="150" mass="16983">MINYLYPMLLVLLLWQCNDKDIEPHNKQVNFGETFTFKQGEEVVIVGEGEDLLLQLYSINDSRCPTDAICVWLGNATVILKASNTQEKEKELQMCIGDCRPEPARTKHILSAIVGGVDYKITLKEVSPYPALKESNQVKQVKLVVERDSQ</sequence>
<name>A0ABW5IL23_9BACT</name>
<dbReference type="RefSeq" id="WP_377506780.1">
    <property type="nucleotide sequence ID" value="NZ_JBHULU010000015.1"/>
</dbReference>
<accession>A0ABW5IL23</accession>
<gene>
    <name evidence="1" type="ORF">ACFSRY_10805</name>
</gene>
<dbReference type="Proteomes" id="UP001597544">
    <property type="component" value="Unassembled WGS sequence"/>
</dbReference>
<organism evidence="1 2">
    <name type="scientific">Pontibacter locisalis</name>
    <dbReference type="NCBI Taxonomy" id="1719035"/>
    <lineage>
        <taxon>Bacteria</taxon>
        <taxon>Pseudomonadati</taxon>
        <taxon>Bacteroidota</taxon>
        <taxon>Cytophagia</taxon>
        <taxon>Cytophagales</taxon>
        <taxon>Hymenobacteraceae</taxon>
        <taxon>Pontibacter</taxon>
    </lineage>
</organism>